<gene>
    <name evidence="2" type="ORF">PGO_003500</name>
</gene>
<evidence type="ECO:0000313" key="2">
    <source>
        <dbReference type="EMBL" id="GAW84534.1"/>
    </source>
</evidence>
<dbReference type="OMA" id="NYNRINI"/>
<name>A0A1Y1JXK5_PLAGO</name>
<proteinExistence type="predicted"/>
<keyword evidence="1" id="KW-1133">Transmembrane helix</keyword>
<comment type="caution">
    <text evidence="2">The sequence shown here is derived from an EMBL/GenBank/DDBJ whole genome shotgun (WGS) entry which is preliminary data.</text>
</comment>
<dbReference type="Proteomes" id="UP000195521">
    <property type="component" value="Unassembled WGS sequence"/>
</dbReference>
<feature type="transmembrane region" description="Helical" evidence="1">
    <location>
        <begin position="296"/>
        <end position="315"/>
    </location>
</feature>
<sequence>MFLKNHNFKYFKSCYLVEKIGKNLQLSISFRDDLPSEKFYNTLDELKDITKYKEHCASLTSIKAESAVKNVCAKILKYLSSNENLMNYSNAYDICRLLNYWLANKLSVIVGHQGKNYVWTIFAKITNIWNDFIEDTLKKSYTETCFPLMNEILPEDWKKRKELYEYYVDYDTLKNMFSYKINDKDYCTLIKNKVLLYKYFKNFCNSYETEFCNEFKAKYEACNPNELLQKFKCKNELAEMMLLEEKSERELHQGILSETHILENESRYPGLFTKGKQNLNVIQKISNSFSPLKKSGAAILGVLAISMIYGLLYKVNRRFINLHKRYIFFTPLGSWIRKRFAKNNYNRININSEFNGEFNYAQELYNIHYNPRDEHYIGYHSE</sequence>
<dbReference type="GeneID" id="39745342"/>
<evidence type="ECO:0000313" key="3">
    <source>
        <dbReference type="Proteomes" id="UP000195521"/>
    </source>
</evidence>
<keyword evidence="3" id="KW-1185">Reference proteome</keyword>
<dbReference type="RefSeq" id="XP_028547123.1">
    <property type="nucleotide sequence ID" value="XM_028691322.1"/>
</dbReference>
<accession>A0A1Y1JXK5</accession>
<dbReference type="OrthoDB" id="387362at2759"/>
<dbReference type="EMBL" id="BDQF01000401">
    <property type="protein sequence ID" value="GAW84534.1"/>
    <property type="molecule type" value="Genomic_DNA"/>
</dbReference>
<dbReference type="InterPro" id="IPR008780">
    <property type="entry name" value="Plasmodium_Vir"/>
</dbReference>
<reference evidence="3" key="1">
    <citation type="submission" date="2017-04" db="EMBL/GenBank/DDBJ databases">
        <title>Plasmodium gonderi genome.</title>
        <authorList>
            <person name="Arisue N."/>
            <person name="Honma H."/>
            <person name="Kawai S."/>
            <person name="Tougan T."/>
            <person name="Tanabe K."/>
            <person name="Horii T."/>
        </authorList>
    </citation>
    <scope>NUCLEOTIDE SEQUENCE [LARGE SCALE GENOMIC DNA]</scope>
    <source>
        <strain evidence="3">ATCC 30045</strain>
    </source>
</reference>
<protein>
    <submittedName>
        <fullName evidence="2">Variable surface protein</fullName>
    </submittedName>
</protein>
<keyword evidence="1" id="KW-0472">Membrane</keyword>
<dbReference type="Pfam" id="PF05795">
    <property type="entry name" value="Plasmodium_Vir"/>
    <property type="match status" value="1"/>
</dbReference>
<organism evidence="2 3">
    <name type="scientific">Plasmodium gonderi</name>
    <dbReference type="NCBI Taxonomy" id="77519"/>
    <lineage>
        <taxon>Eukaryota</taxon>
        <taxon>Sar</taxon>
        <taxon>Alveolata</taxon>
        <taxon>Apicomplexa</taxon>
        <taxon>Aconoidasida</taxon>
        <taxon>Haemosporida</taxon>
        <taxon>Plasmodiidae</taxon>
        <taxon>Plasmodium</taxon>
        <taxon>Plasmodium (Plasmodium)</taxon>
    </lineage>
</organism>
<evidence type="ECO:0000256" key="1">
    <source>
        <dbReference type="SAM" id="Phobius"/>
    </source>
</evidence>
<keyword evidence="1" id="KW-0812">Transmembrane</keyword>
<dbReference type="AlphaFoldDB" id="A0A1Y1JXK5"/>